<dbReference type="RefSeq" id="XP_067546912.1">
    <property type="nucleotide sequence ID" value="XM_067694608.1"/>
</dbReference>
<dbReference type="OrthoDB" id="4138492at2759"/>
<proteinExistence type="predicted"/>
<keyword evidence="1" id="KW-0472">Membrane</keyword>
<evidence type="ECO:0000313" key="3">
    <source>
        <dbReference type="Proteomes" id="UP000669133"/>
    </source>
</evidence>
<dbReference type="AlphaFoldDB" id="A0A8H7ZFA9"/>
<feature type="transmembrane region" description="Helical" evidence="1">
    <location>
        <begin position="6"/>
        <end position="24"/>
    </location>
</feature>
<evidence type="ECO:0000313" key="2">
    <source>
        <dbReference type="EMBL" id="KAG5417796.1"/>
    </source>
</evidence>
<keyword evidence="1" id="KW-0812">Transmembrane</keyword>
<sequence length="440" mass="50140">MFMVTIILVSITTVFLILKLLNYLKTVPDLYLHQQSYPDTTRLPNESPIYHSTKAPTGLRLGLDIRYDDYKIRRGNCNDIWEIAMKSDGVKGIYVGDELVEFAVINYYIDQWEKVSKGIECDVINIPVDYKIDDHWVIIVLIGLVKQIPLQFYDSKKEPKIGTSISKIDLPPPQHLEQITNEYSSEKDKGIAIKFNKQVKSGIDVIVDFTQLNLISAVASSIKHLPVNYNCKGKSIAIMPSPDLEGVSSTIVKLLMAFVCQMEIHIEDDANFNTDITCLPESKTTPLLNNLSWKQHVRLYFLHLGIFSSNKLVYVYSPLTHPKLTSSLLNQLRITTNSHIIREYYTYNIMGPILTTDYYEYRTYTRQFGVMPQSLEMKVSNMTADNGLGNLMVRGYTIGKSTNYLNGMEQEPKKEDANGDGFMPVNTRGKWGTDGCFYMI</sequence>
<dbReference type="GeneID" id="93654061"/>
<dbReference type="EMBL" id="JAEOAQ010000007">
    <property type="protein sequence ID" value="KAG5417796.1"/>
    <property type="molecule type" value="Genomic_DNA"/>
</dbReference>
<keyword evidence="1" id="KW-1133">Transmembrane helix</keyword>
<reference evidence="2 3" key="1">
    <citation type="submission" date="2020-12" db="EMBL/GenBank/DDBJ databases">
        <title>Effect of drift, selection, and recombination on the evolution of hybrid genomes in Candida yeast pathogens.</title>
        <authorList>
            <person name="Mixao V."/>
            <person name="Ksiezopolska E."/>
            <person name="Saus E."/>
            <person name="Boekhout T."/>
            <person name="Gacser A."/>
            <person name="Gabaldon T."/>
        </authorList>
    </citation>
    <scope>NUCLEOTIDE SEQUENCE [LARGE SCALE GENOMIC DNA]</scope>
    <source>
        <strain evidence="2 3">BP57</strain>
    </source>
</reference>
<gene>
    <name evidence="2" type="ORF">I9W82_005432</name>
</gene>
<keyword evidence="3" id="KW-1185">Reference proteome</keyword>
<comment type="caution">
    <text evidence="2">The sequence shown here is derived from an EMBL/GenBank/DDBJ whole genome shotgun (WGS) entry which is preliminary data.</text>
</comment>
<name>A0A8H7ZFA9_9ASCO</name>
<organism evidence="2 3">
    <name type="scientific">Candida metapsilosis</name>
    <dbReference type="NCBI Taxonomy" id="273372"/>
    <lineage>
        <taxon>Eukaryota</taxon>
        <taxon>Fungi</taxon>
        <taxon>Dikarya</taxon>
        <taxon>Ascomycota</taxon>
        <taxon>Saccharomycotina</taxon>
        <taxon>Pichiomycetes</taxon>
        <taxon>Debaryomycetaceae</taxon>
        <taxon>Candida/Lodderomyces clade</taxon>
        <taxon>Candida</taxon>
    </lineage>
</organism>
<accession>A0A8H7ZFA9</accession>
<protein>
    <submittedName>
        <fullName evidence="2">Uncharacterized protein</fullName>
    </submittedName>
</protein>
<dbReference type="Proteomes" id="UP000669133">
    <property type="component" value="Unassembled WGS sequence"/>
</dbReference>
<evidence type="ECO:0000256" key="1">
    <source>
        <dbReference type="SAM" id="Phobius"/>
    </source>
</evidence>